<evidence type="ECO:0000259" key="1">
    <source>
        <dbReference type="Pfam" id="PF20109"/>
    </source>
</evidence>
<evidence type="ECO:0000313" key="4">
    <source>
        <dbReference type="Proteomes" id="UP000430232"/>
    </source>
</evidence>
<dbReference type="Proteomes" id="UP000430232">
    <property type="component" value="Unassembled WGS sequence"/>
</dbReference>
<reference evidence="2 4" key="1">
    <citation type="submission" date="2019-09" db="EMBL/GenBank/DDBJ databases">
        <title>Draft genome sequences of 48 bacterial type strains from the CCUG.</title>
        <authorList>
            <person name="Tunovic T."/>
            <person name="Pineiro-Iglesias B."/>
            <person name="Unosson C."/>
            <person name="Inganas E."/>
            <person name="Ohlen M."/>
            <person name="Cardew S."/>
            <person name="Jensie-Markopoulos S."/>
            <person name="Salva-Serra F."/>
            <person name="Jaen-Luchoro D."/>
            <person name="Karlsson R."/>
            <person name="Svensson-Stadler L."/>
            <person name="Chun J."/>
            <person name="Moore E."/>
        </authorList>
    </citation>
    <scope>NUCLEOTIDE SEQUENCE [LARGE SCALE GENOMIC DNA]</scope>
    <source>
        <strain evidence="2 4">CCUG 54555</strain>
    </source>
</reference>
<name>A0A6H9TGG2_9BURK</name>
<dbReference type="Pfam" id="PF20109">
    <property type="entry name" value="Trans_reg_dom"/>
    <property type="match status" value="1"/>
</dbReference>
<dbReference type="EMBL" id="VZOJ01000020">
    <property type="protein sequence ID" value="KAB0642803.1"/>
    <property type="molecule type" value="Genomic_DNA"/>
</dbReference>
<feature type="domain" description="Transcriptional regulator-like" evidence="1">
    <location>
        <begin position="26"/>
        <end position="92"/>
    </location>
</feature>
<proteinExistence type="predicted"/>
<sequence length="263" mass="30767">MFVVNGRRLGSIEARRRVRSWFQIPDWRNPSAYPPASASGDRWAWEFLRRNEKFIKQQADICNRLAQVPHKQRLASHPDFEAHSKFLMDWGIDYWYPPSWVWGWPTTLDDGTQQFINMEFDAPCGFVSGPVDSSRYFDRPLRDTEYRVIFDASMPISRQLEQVKSVLEFQQSRLPAARKAARPRWSLLPRYLRAFDGFRAMKDLGLSEALALNELADQFMSEKLDVDDIDYVQDARNALDAARRYIEHDYRVLPIMTGAPVSR</sequence>
<evidence type="ECO:0000313" key="2">
    <source>
        <dbReference type="EMBL" id="KAB0642803.1"/>
    </source>
</evidence>
<evidence type="ECO:0000313" key="3">
    <source>
        <dbReference type="EMBL" id="VWB38312.1"/>
    </source>
</evidence>
<dbReference type="EMBL" id="CABVPL010000008">
    <property type="protein sequence ID" value="VWB38312.1"/>
    <property type="molecule type" value="Genomic_DNA"/>
</dbReference>
<evidence type="ECO:0000313" key="5">
    <source>
        <dbReference type="Proteomes" id="UP000494222"/>
    </source>
</evidence>
<dbReference type="InterPro" id="IPR045465">
    <property type="entry name" value="Trans_reg_dom"/>
</dbReference>
<reference evidence="3 5" key="2">
    <citation type="submission" date="2019-09" db="EMBL/GenBank/DDBJ databases">
        <authorList>
            <person name="Depoorter E."/>
        </authorList>
    </citation>
    <scope>NUCLEOTIDE SEQUENCE [LARGE SCALE GENOMIC DNA]</scope>
    <source>
        <strain evidence="3">LMG 24064</strain>
    </source>
</reference>
<accession>A0A6H9TGG2</accession>
<protein>
    <recommendedName>
        <fullName evidence="1">Transcriptional regulator-like domain-containing protein</fullName>
    </recommendedName>
</protein>
<keyword evidence="4" id="KW-1185">Reference proteome</keyword>
<dbReference type="OrthoDB" id="8654520at2"/>
<dbReference type="GeneID" id="99788947"/>
<gene>
    <name evidence="3" type="ORF">BLA24064_01683</name>
    <name evidence="2" type="ORF">F7R21_10230</name>
</gene>
<dbReference type="AlphaFoldDB" id="A0A6H9TGG2"/>
<dbReference type="Proteomes" id="UP000494222">
    <property type="component" value="Unassembled WGS sequence"/>
</dbReference>
<dbReference type="RefSeq" id="WP_151064215.1">
    <property type="nucleotide sequence ID" value="NZ_CABVPL010000008.1"/>
</dbReference>
<organism evidence="2 4">
    <name type="scientific">Burkholderia latens</name>
    <dbReference type="NCBI Taxonomy" id="488446"/>
    <lineage>
        <taxon>Bacteria</taxon>
        <taxon>Pseudomonadati</taxon>
        <taxon>Pseudomonadota</taxon>
        <taxon>Betaproteobacteria</taxon>
        <taxon>Burkholderiales</taxon>
        <taxon>Burkholderiaceae</taxon>
        <taxon>Burkholderia</taxon>
        <taxon>Burkholderia cepacia complex</taxon>
    </lineage>
</organism>